<proteinExistence type="predicted"/>
<evidence type="ECO:0000259" key="1">
    <source>
        <dbReference type="Pfam" id="PF01370"/>
    </source>
</evidence>
<keyword evidence="3" id="KW-1185">Reference proteome</keyword>
<sequence length="349" mass="38024">MLVTGAAGFIGGYVVEELLARGYTVVGLDNLSKYGRPARSLPDHPRYTPVIGDAGDRALLTQLLDHCEHFIANAALIGGVRYMAELPLDILAENNRLVAGAAYAGIEAYRTGVLRKVTYVSSSMVFEKVEDGKIAEGDELEFPPPATAYGFQKLAVEYYAKAAWDQYALPWTIVRPFNCVGAGERRTPHGGADPGEQRPLVQGHVIPDFAERALRRETPFRILGDGQQFRTFTHARDMATGIVLAMEQEAATNEDFNLSGSYGCTIESLARLVWDKINPSMPLVLEHVPSFPNDVRARHPSGGKAERLLGFTPTTPLEAMVDEVVEWVRQEGVAVVTAAKATDIAALGR</sequence>
<name>A0ABU8AUR9_9ACTN</name>
<dbReference type="Gene3D" id="3.40.50.720">
    <property type="entry name" value="NAD(P)-binding Rossmann-like Domain"/>
    <property type="match status" value="1"/>
</dbReference>
<gene>
    <name evidence="2" type="ORF">QBA35_29830</name>
</gene>
<protein>
    <submittedName>
        <fullName evidence="2">NAD(P)-dependent oxidoreductase</fullName>
    </submittedName>
</protein>
<comment type="caution">
    <text evidence="2">The sequence shown here is derived from an EMBL/GenBank/DDBJ whole genome shotgun (WGS) entry which is preliminary data.</text>
</comment>
<dbReference type="InterPro" id="IPR001509">
    <property type="entry name" value="Epimerase_deHydtase"/>
</dbReference>
<dbReference type="PANTHER" id="PTHR43245:SF13">
    <property type="entry name" value="UDP-D-APIOSE_UDP-D-XYLOSE SYNTHASE 2"/>
    <property type="match status" value="1"/>
</dbReference>
<evidence type="ECO:0000313" key="3">
    <source>
        <dbReference type="Proteomes" id="UP001310290"/>
    </source>
</evidence>
<dbReference type="SUPFAM" id="SSF51735">
    <property type="entry name" value="NAD(P)-binding Rossmann-fold domains"/>
    <property type="match status" value="1"/>
</dbReference>
<dbReference type="InterPro" id="IPR036291">
    <property type="entry name" value="NAD(P)-bd_dom_sf"/>
</dbReference>
<dbReference type="Pfam" id="PF01370">
    <property type="entry name" value="Epimerase"/>
    <property type="match status" value="1"/>
</dbReference>
<evidence type="ECO:0000313" key="2">
    <source>
        <dbReference type="EMBL" id="MEH0637467.1"/>
    </source>
</evidence>
<dbReference type="RefSeq" id="WP_334660382.1">
    <property type="nucleotide sequence ID" value="NZ_JARULZ010000002.1"/>
</dbReference>
<dbReference type="InterPro" id="IPR050177">
    <property type="entry name" value="Lipid_A_modif_metabolic_enz"/>
</dbReference>
<dbReference type="Proteomes" id="UP001310290">
    <property type="component" value="Unassembled WGS sequence"/>
</dbReference>
<accession>A0ABU8AUR9</accession>
<dbReference type="EMBL" id="JARULZ010000002">
    <property type="protein sequence ID" value="MEH0637467.1"/>
    <property type="molecule type" value="Genomic_DNA"/>
</dbReference>
<dbReference type="PANTHER" id="PTHR43245">
    <property type="entry name" value="BIFUNCTIONAL POLYMYXIN RESISTANCE PROTEIN ARNA"/>
    <property type="match status" value="1"/>
</dbReference>
<organism evidence="2 3">
    <name type="scientific">Streptomyces bottropensis</name>
    <dbReference type="NCBI Taxonomy" id="42235"/>
    <lineage>
        <taxon>Bacteria</taxon>
        <taxon>Bacillati</taxon>
        <taxon>Actinomycetota</taxon>
        <taxon>Actinomycetes</taxon>
        <taxon>Kitasatosporales</taxon>
        <taxon>Streptomycetaceae</taxon>
        <taxon>Streptomyces</taxon>
    </lineage>
</organism>
<feature type="domain" description="NAD-dependent epimerase/dehydratase" evidence="1">
    <location>
        <begin position="1"/>
        <end position="258"/>
    </location>
</feature>
<reference evidence="2" key="1">
    <citation type="submission" date="2023-04" db="EMBL/GenBank/DDBJ databases">
        <title>Genomic diversity of scab-causing Streptomyces spp. in the province of Quebec, Canada.</title>
        <authorList>
            <person name="Biessy A."/>
            <person name="Cadieux M."/>
            <person name="Ciotola M."/>
            <person name="Filion M."/>
        </authorList>
    </citation>
    <scope>NUCLEOTIDE SEQUENCE</scope>
    <source>
        <strain evidence="2">B21-115</strain>
    </source>
</reference>